<name>A0AAQ4FJ34_AMBAM</name>
<feature type="region of interest" description="Disordered" evidence="6">
    <location>
        <begin position="585"/>
        <end position="611"/>
    </location>
</feature>
<accession>A0AAQ4FJ34</accession>
<dbReference type="Gene3D" id="3.40.50.300">
    <property type="entry name" value="P-loop containing nucleotide triphosphate hydrolases"/>
    <property type="match status" value="1"/>
</dbReference>
<dbReference type="Gene3D" id="1.20.58.420">
    <property type="entry name" value="AHSP"/>
    <property type="match status" value="1"/>
</dbReference>
<feature type="domain" description="GB1/RHD3-type G" evidence="8">
    <location>
        <begin position="24"/>
        <end position="269"/>
    </location>
</feature>
<dbReference type="SUPFAM" id="SSF52540">
    <property type="entry name" value="P-loop containing nucleoside triphosphate hydrolases"/>
    <property type="match status" value="1"/>
</dbReference>
<dbReference type="PROSITE" id="PS51715">
    <property type="entry name" value="G_GB1_RHD3"/>
    <property type="match status" value="1"/>
</dbReference>
<dbReference type="CDD" id="cd01851">
    <property type="entry name" value="GBP"/>
    <property type="match status" value="1"/>
</dbReference>
<evidence type="ECO:0000259" key="8">
    <source>
        <dbReference type="PROSITE" id="PS51715"/>
    </source>
</evidence>
<evidence type="ECO:0000256" key="5">
    <source>
        <dbReference type="SAM" id="Coils"/>
    </source>
</evidence>
<evidence type="ECO:0000256" key="1">
    <source>
        <dbReference type="ARBA" id="ARBA00022741"/>
    </source>
</evidence>
<evidence type="ECO:0000256" key="6">
    <source>
        <dbReference type="SAM" id="MobiDB-lite"/>
    </source>
</evidence>
<dbReference type="SUPFAM" id="SSF48340">
    <property type="entry name" value="Interferon-induced guanylate-binding protein 1 (GBP1), C-terminal domain"/>
    <property type="match status" value="1"/>
</dbReference>
<dbReference type="InterPro" id="IPR030386">
    <property type="entry name" value="G_GB1_RHD3_dom"/>
</dbReference>
<keyword evidence="7" id="KW-0812">Transmembrane</keyword>
<dbReference type="AlphaFoldDB" id="A0AAQ4FJ34"/>
<evidence type="ECO:0000256" key="3">
    <source>
        <dbReference type="ARBA" id="ARBA00023134"/>
    </source>
</evidence>
<dbReference type="InterPro" id="IPR015894">
    <property type="entry name" value="Guanylate-bd_N"/>
</dbReference>
<keyword evidence="3" id="KW-0342">GTP-binding</keyword>
<dbReference type="PANTHER" id="PTHR10751">
    <property type="entry name" value="GUANYLATE BINDING PROTEIN"/>
    <property type="match status" value="1"/>
</dbReference>
<comment type="caution">
    <text evidence="9">The sequence shown here is derived from an EMBL/GenBank/DDBJ whole genome shotgun (WGS) entry which is preliminary data.</text>
</comment>
<proteinExistence type="inferred from homology"/>
<dbReference type="GO" id="GO:0005525">
    <property type="term" value="F:GTP binding"/>
    <property type="evidence" value="ECO:0007669"/>
    <property type="project" value="UniProtKB-KW"/>
</dbReference>
<reference evidence="9 10" key="1">
    <citation type="journal article" date="2023" name="Arcadia Sci">
        <title>De novo assembly of a long-read Amblyomma americanum tick genome.</title>
        <authorList>
            <person name="Chou S."/>
            <person name="Poskanzer K.E."/>
            <person name="Rollins M."/>
            <person name="Thuy-Boun P.S."/>
        </authorList>
    </citation>
    <scope>NUCLEOTIDE SEQUENCE [LARGE SCALE GENOMIC DNA]</scope>
    <source>
        <strain evidence="9">F_SG_1</strain>
        <tissue evidence="9">Salivary glands</tissue>
    </source>
</reference>
<feature type="transmembrane region" description="Helical" evidence="7">
    <location>
        <begin position="475"/>
        <end position="496"/>
    </location>
</feature>
<keyword evidence="7" id="KW-1133">Transmembrane helix</keyword>
<feature type="coiled-coil region" evidence="5">
    <location>
        <begin position="334"/>
        <end position="361"/>
    </location>
</feature>
<keyword evidence="1" id="KW-0547">Nucleotide-binding</keyword>
<evidence type="ECO:0000256" key="2">
    <source>
        <dbReference type="ARBA" id="ARBA00022801"/>
    </source>
</evidence>
<keyword evidence="10" id="KW-1185">Reference proteome</keyword>
<dbReference type="InterPro" id="IPR036543">
    <property type="entry name" value="Guanylate-bd_C_sf"/>
</dbReference>
<protein>
    <recommendedName>
        <fullName evidence="8">GB1/RHD3-type G domain-containing protein</fullName>
    </recommendedName>
</protein>
<evidence type="ECO:0000313" key="10">
    <source>
        <dbReference type="Proteomes" id="UP001321473"/>
    </source>
</evidence>
<keyword evidence="7" id="KW-0472">Membrane</keyword>
<dbReference type="EMBL" id="JARKHS020002151">
    <property type="protein sequence ID" value="KAK8787066.1"/>
    <property type="molecule type" value="Genomic_DNA"/>
</dbReference>
<keyword evidence="2" id="KW-0378">Hydrolase</keyword>
<dbReference type="GO" id="GO:0003924">
    <property type="term" value="F:GTPase activity"/>
    <property type="evidence" value="ECO:0007669"/>
    <property type="project" value="InterPro"/>
</dbReference>
<dbReference type="InterPro" id="IPR027417">
    <property type="entry name" value="P-loop_NTPase"/>
</dbReference>
<dbReference type="Proteomes" id="UP001321473">
    <property type="component" value="Unassembled WGS sequence"/>
</dbReference>
<evidence type="ECO:0000256" key="4">
    <source>
        <dbReference type="PROSITE-ProRule" id="PRU01052"/>
    </source>
</evidence>
<evidence type="ECO:0000313" key="9">
    <source>
        <dbReference type="EMBL" id="KAK8787066.1"/>
    </source>
</evidence>
<dbReference type="Pfam" id="PF02263">
    <property type="entry name" value="GBP"/>
    <property type="match status" value="1"/>
</dbReference>
<dbReference type="Pfam" id="PF02841">
    <property type="entry name" value="GBP_C"/>
    <property type="match status" value="1"/>
</dbReference>
<keyword evidence="5" id="KW-0175">Coiled coil</keyword>
<sequence length="611" mass="67787">MTDGSWELDAEALQKILLDDRVKDKPVAVVSVAGVYRKGKSFLLGFFLRYMQSQCKEQWLGSKDETLEGFSWRGGCERDTTGILLWDEVFLVTTSEGKEVAVLLMDTQGTFDCKSTTKQSAIVFALSTLISSVQVYNISGNITESDLQQLQFFAEYGRLAQKDGNEKPFQKLMFLVRDWYYTSDADHGAEGGRKIIETRLQVSESQPEELQQLRRHLKSCFSDIDCFLMPHPGPKVAESNDFDGRVSDIDEKFIINLEKFVPLVLAGDTLQEKVINGQKVSCQGLASYIESYMKAFAGNKLPEPKSALEATAEANNLAAVAAAEEFYLREMEEVVKLGLSADELEEQHRRLHNEAVELFHTFPKMGGDMMADKYVDKLAKFLRQATEVSEDSHLFNTGRTESDTGPQSAELVTGASASVCTPTLRAYQDTEDDREDEAPHDLHNRSMSSAALLPAVLIGLVPALYFSRVGFSMDALCSLIMFCITLTASSLVVLFVSSCVRFRGDINELGALVADIFREHRGGARRSSQSVRSYQPHDALKFVLYICVSKHKKRKALPNNISPRNRRTAGSILCTCASARGENEAVVSTDSRETGSLPLLSPEEAALRTTS</sequence>
<gene>
    <name evidence="9" type="ORF">V5799_023159</name>
</gene>
<comment type="similarity">
    <text evidence="4">Belongs to the TRAFAC class dynamin-like GTPase superfamily. GB1/RHD3 GTPase family.</text>
</comment>
<dbReference type="InterPro" id="IPR003191">
    <property type="entry name" value="Guanylate-bd/ATL_C"/>
</dbReference>
<evidence type="ECO:0000256" key="7">
    <source>
        <dbReference type="SAM" id="Phobius"/>
    </source>
</evidence>
<organism evidence="9 10">
    <name type="scientific">Amblyomma americanum</name>
    <name type="common">Lone star tick</name>
    <dbReference type="NCBI Taxonomy" id="6943"/>
    <lineage>
        <taxon>Eukaryota</taxon>
        <taxon>Metazoa</taxon>
        <taxon>Ecdysozoa</taxon>
        <taxon>Arthropoda</taxon>
        <taxon>Chelicerata</taxon>
        <taxon>Arachnida</taxon>
        <taxon>Acari</taxon>
        <taxon>Parasitiformes</taxon>
        <taxon>Ixodida</taxon>
        <taxon>Ixodoidea</taxon>
        <taxon>Ixodidae</taxon>
        <taxon>Amblyomminae</taxon>
        <taxon>Amblyomma</taxon>
    </lineage>
</organism>
<feature type="transmembrane region" description="Helical" evidence="7">
    <location>
        <begin position="447"/>
        <end position="466"/>
    </location>
</feature>